<dbReference type="Proteomes" id="UP000887576">
    <property type="component" value="Unplaced"/>
</dbReference>
<evidence type="ECO:0000313" key="2">
    <source>
        <dbReference type="WBParaSite" id="JU765_v2.g19217.t1"/>
    </source>
</evidence>
<dbReference type="WBParaSite" id="JU765_v2.g19217.t1">
    <property type="protein sequence ID" value="JU765_v2.g19217.t1"/>
    <property type="gene ID" value="JU765_v2.g19217"/>
</dbReference>
<sequence>MRPKPKTGSWVSGSSCLYKIIVGDGIFAKHLKRVPWTLQILEDAFNLRGNELNSFFEIKDALQHMLKFANLYRFGFPQSITNFIIQYGSDDLKQQLQDVEDDAMKLSASASLLLLAEVYDIMLHNGDLLDSLEIEANNLRFQPFYIDKFDNRYYYFGWDVIFRTSMDKINDSEELQESEPFPIAFSHLEFMNIFEGTSKRGTKLSDEAKSILLRISNYKRAKPLVRLKSARILNKMEKQDVAARSAANMMNLEKEQGSEDEEESNSAKNLVLEKQRQSRAERAERRNYAKHKDFTEEIEDDIVEKAPAPTPVRRSTRKRVQKVKVFPDEKISEEKIEKTISDLVSKIMNAKTPSDGEPKKKKSKSASRANPLYESKSSVIIMKPSNRPPLTGLGGLLTGPMFRPFIHVPSNTARSYSGTPVYNFPASVMNQMSSNVTNSYMNQVPNNQQDGSSYNPAQFNPISTSQNNVVPVSSTSQMNSTPSRSKTNVQASKTPLTWQATIRNNRIMQNRIAGVPVVHPYRVVRNVTMQPPAHRNPTSGPIFRRVLTAVPRYRNFIPVSRPLSSLNEPAKIISTPSGQRYKIIRYQQPPPILLEHLAQQSNLGGETIYVEQPAYDTSAYNYGQQEVQAPQVVQTVQIVTPNNFVQEDPTYENVQPKPVRQPIIKIKPAPRRIDTTAGNTLNNKNGMNGTNNDNVQVVVPAETVPPIDLEKLGANHQFEHVEDAPPDNVLEIGSDEWFDDALQYFENVSAETGNQ</sequence>
<accession>A0AC34QTE8</accession>
<organism evidence="1 2">
    <name type="scientific">Panagrolaimus sp. JU765</name>
    <dbReference type="NCBI Taxonomy" id="591449"/>
    <lineage>
        <taxon>Eukaryota</taxon>
        <taxon>Metazoa</taxon>
        <taxon>Ecdysozoa</taxon>
        <taxon>Nematoda</taxon>
        <taxon>Chromadorea</taxon>
        <taxon>Rhabditida</taxon>
        <taxon>Tylenchina</taxon>
        <taxon>Panagrolaimomorpha</taxon>
        <taxon>Panagrolaimoidea</taxon>
        <taxon>Panagrolaimidae</taxon>
        <taxon>Panagrolaimus</taxon>
    </lineage>
</organism>
<proteinExistence type="predicted"/>
<protein>
    <submittedName>
        <fullName evidence="2">Uncharacterized protein</fullName>
    </submittedName>
</protein>
<evidence type="ECO:0000313" key="1">
    <source>
        <dbReference type="Proteomes" id="UP000887576"/>
    </source>
</evidence>
<reference evidence="2" key="1">
    <citation type="submission" date="2022-11" db="UniProtKB">
        <authorList>
            <consortium name="WormBaseParasite"/>
        </authorList>
    </citation>
    <scope>IDENTIFICATION</scope>
</reference>
<name>A0AC34QTE8_9BILA</name>